<dbReference type="CDD" id="cd03205">
    <property type="entry name" value="GST_C_6"/>
    <property type="match status" value="1"/>
</dbReference>
<dbReference type="SUPFAM" id="SSF47616">
    <property type="entry name" value="GST C-terminal domain-like"/>
    <property type="match status" value="1"/>
</dbReference>
<dbReference type="RefSeq" id="WP_211872604.1">
    <property type="nucleotide sequence ID" value="NZ_JAAEDH010000002.1"/>
</dbReference>
<dbReference type="Gene3D" id="1.20.1050.10">
    <property type="match status" value="1"/>
</dbReference>
<dbReference type="InterPro" id="IPR036249">
    <property type="entry name" value="Thioredoxin-like_sf"/>
</dbReference>
<dbReference type="GO" id="GO:0005737">
    <property type="term" value="C:cytoplasm"/>
    <property type="evidence" value="ECO:0007669"/>
    <property type="project" value="TreeGrafter"/>
</dbReference>
<dbReference type="PANTHER" id="PTHR43968:SF6">
    <property type="entry name" value="GLUTATHIONE S-TRANSFERASE OMEGA"/>
    <property type="match status" value="1"/>
</dbReference>
<dbReference type="CDD" id="cd03049">
    <property type="entry name" value="GST_N_3"/>
    <property type="match status" value="1"/>
</dbReference>
<dbReference type="Pfam" id="PF13410">
    <property type="entry name" value="GST_C_2"/>
    <property type="match status" value="1"/>
</dbReference>
<dbReference type="PROSITE" id="PS50404">
    <property type="entry name" value="GST_NTER"/>
    <property type="match status" value="1"/>
</dbReference>
<dbReference type="InterPro" id="IPR036282">
    <property type="entry name" value="Glutathione-S-Trfase_C_sf"/>
</dbReference>
<reference evidence="2" key="2">
    <citation type="journal article" date="2021" name="Syst. Appl. Microbiol.">
        <title>Roseomonas hellenica sp. nov., isolated from roots of wild-growing Alkanna tinctoria.</title>
        <authorList>
            <person name="Rat A."/>
            <person name="Naranjo H.D."/>
            <person name="Lebbe L."/>
            <person name="Cnockaert M."/>
            <person name="Krigas N."/>
            <person name="Grigoriadou K."/>
            <person name="Maloupa E."/>
            <person name="Willems A."/>
        </authorList>
    </citation>
    <scope>NUCLEOTIDE SEQUENCE</scope>
    <source>
        <strain evidence="2">LMG 28251</strain>
    </source>
</reference>
<name>A0AAF1KHW2_9PROT</name>
<evidence type="ECO:0000313" key="2">
    <source>
        <dbReference type="EMBL" id="MBR0653895.1"/>
    </source>
</evidence>
<reference evidence="2" key="1">
    <citation type="submission" date="2020-01" db="EMBL/GenBank/DDBJ databases">
        <authorList>
            <person name="Rat A."/>
        </authorList>
    </citation>
    <scope>NUCLEOTIDE SEQUENCE</scope>
    <source>
        <strain evidence="2">LMG 28251</strain>
    </source>
</reference>
<protein>
    <submittedName>
        <fullName evidence="2">Glutathione S-transferase</fullName>
    </submittedName>
</protein>
<dbReference type="EMBL" id="JAAEDH010000002">
    <property type="protein sequence ID" value="MBR0653895.1"/>
    <property type="molecule type" value="Genomic_DNA"/>
</dbReference>
<proteinExistence type="predicted"/>
<comment type="caution">
    <text evidence="2">The sequence shown here is derived from an EMBL/GenBank/DDBJ whole genome shotgun (WGS) entry which is preliminary data.</text>
</comment>
<feature type="domain" description="GST N-terminal" evidence="1">
    <location>
        <begin position="1"/>
        <end position="80"/>
    </location>
</feature>
<dbReference type="AlphaFoldDB" id="A0AAF1KHW2"/>
<dbReference type="PANTHER" id="PTHR43968">
    <property type="match status" value="1"/>
</dbReference>
<dbReference type="Proteomes" id="UP001196068">
    <property type="component" value="Unassembled WGS sequence"/>
</dbReference>
<dbReference type="Gene3D" id="3.40.30.10">
    <property type="entry name" value="Glutaredoxin"/>
    <property type="match status" value="1"/>
</dbReference>
<keyword evidence="3" id="KW-1185">Reference proteome</keyword>
<sequence length="198" mass="20907">MKLHHSPASPFVRKVMACAIARGIDGQIELVRTNPHESPAHLLADNPLSKIPALVTDDGVAIPDSPVICEYLDGIGDAPKLIPAAGPERLAALVREALADGLMDAAVGRRGQMGHPQDEARAGWVARQKAIVERTLATFEANPPTGLADIGAISVACALGYLDFRYAAEPWREAAPKLAAWFESVSSLPPIALTKPVG</sequence>
<dbReference type="SUPFAM" id="SSF52833">
    <property type="entry name" value="Thioredoxin-like"/>
    <property type="match status" value="1"/>
</dbReference>
<organism evidence="2 3">
    <name type="scientific">Plastoroseomonas arctica</name>
    <dbReference type="NCBI Taxonomy" id="1509237"/>
    <lineage>
        <taxon>Bacteria</taxon>
        <taxon>Pseudomonadati</taxon>
        <taxon>Pseudomonadota</taxon>
        <taxon>Alphaproteobacteria</taxon>
        <taxon>Acetobacterales</taxon>
        <taxon>Acetobacteraceae</taxon>
        <taxon>Plastoroseomonas</taxon>
    </lineage>
</organism>
<dbReference type="InterPro" id="IPR004045">
    <property type="entry name" value="Glutathione_S-Trfase_N"/>
</dbReference>
<dbReference type="InterPro" id="IPR050983">
    <property type="entry name" value="GST_Omega/HSP26"/>
</dbReference>
<evidence type="ECO:0000313" key="3">
    <source>
        <dbReference type="Proteomes" id="UP001196068"/>
    </source>
</evidence>
<evidence type="ECO:0000259" key="1">
    <source>
        <dbReference type="PROSITE" id="PS50404"/>
    </source>
</evidence>
<accession>A0AAF1KHW2</accession>
<dbReference type="Pfam" id="PF13409">
    <property type="entry name" value="GST_N_2"/>
    <property type="match status" value="1"/>
</dbReference>
<gene>
    <name evidence="2" type="ORF">GXW79_02265</name>
</gene>